<evidence type="ECO:0000313" key="2">
    <source>
        <dbReference type="EMBL" id="JAH04875.1"/>
    </source>
</evidence>
<feature type="compositionally biased region" description="Polar residues" evidence="1">
    <location>
        <begin position="1"/>
        <end position="23"/>
    </location>
</feature>
<sequence>MAQKIPNLNKNDTKQTLNPSSVGSGPGFDCQVKTSMLLAQVTEQTAPLL</sequence>
<dbReference type="EMBL" id="GBXM01103702">
    <property type="protein sequence ID" value="JAH04875.1"/>
    <property type="molecule type" value="Transcribed_RNA"/>
</dbReference>
<accession>A0A0E9PLC3</accession>
<reference evidence="2" key="1">
    <citation type="submission" date="2014-11" db="EMBL/GenBank/DDBJ databases">
        <authorList>
            <person name="Amaro Gonzalez C."/>
        </authorList>
    </citation>
    <scope>NUCLEOTIDE SEQUENCE</scope>
</reference>
<dbReference type="AlphaFoldDB" id="A0A0E9PLC3"/>
<reference evidence="2" key="2">
    <citation type="journal article" date="2015" name="Fish Shellfish Immunol.">
        <title>Early steps in the European eel (Anguilla anguilla)-Vibrio vulnificus interaction in the gills: Role of the RtxA13 toxin.</title>
        <authorList>
            <person name="Callol A."/>
            <person name="Pajuelo D."/>
            <person name="Ebbesson L."/>
            <person name="Teles M."/>
            <person name="MacKenzie S."/>
            <person name="Amaro C."/>
        </authorList>
    </citation>
    <scope>NUCLEOTIDE SEQUENCE</scope>
</reference>
<feature type="region of interest" description="Disordered" evidence="1">
    <location>
        <begin position="1"/>
        <end position="29"/>
    </location>
</feature>
<name>A0A0E9PLC3_ANGAN</name>
<protein>
    <submittedName>
        <fullName evidence="2">Uncharacterized protein</fullName>
    </submittedName>
</protein>
<organism evidence="2">
    <name type="scientific">Anguilla anguilla</name>
    <name type="common">European freshwater eel</name>
    <name type="synonym">Muraena anguilla</name>
    <dbReference type="NCBI Taxonomy" id="7936"/>
    <lineage>
        <taxon>Eukaryota</taxon>
        <taxon>Metazoa</taxon>
        <taxon>Chordata</taxon>
        <taxon>Craniata</taxon>
        <taxon>Vertebrata</taxon>
        <taxon>Euteleostomi</taxon>
        <taxon>Actinopterygii</taxon>
        <taxon>Neopterygii</taxon>
        <taxon>Teleostei</taxon>
        <taxon>Anguilliformes</taxon>
        <taxon>Anguillidae</taxon>
        <taxon>Anguilla</taxon>
    </lineage>
</organism>
<proteinExistence type="predicted"/>
<evidence type="ECO:0000256" key="1">
    <source>
        <dbReference type="SAM" id="MobiDB-lite"/>
    </source>
</evidence>